<dbReference type="PANTHER" id="PTHR43159">
    <property type="entry name" value="ENOYL-[ACYL-CARRIER-PROTEIN] REDUCTASE"/>
    <property type="match status" value="1"/>
</dbReference>
<evidence type="ECO:0000256" key="2">
    <source>
        <dbReference type="ARBA" id="ARBA00009233"/>
    </source>
</evidence>
<keyword evidence="5" id="KW-0560">Oxidoreductase</keyword>
<comment type="similarity">
    <text evidence="2">Belongs to the short-chain dehydrogenases/reductases (SDR) family. FabI subfamily.</text>
</comment>
<dbReference type="Pfam" id="PF13561">
    <property type="entry name" value="adh_short_C2"/>
    <property type="match status" value="1"/>
</dbReference>
<dbReference type="Proteomes" id="UP001174677">
    <property type="component" value="Chromosome 5"/>
</dbReference>
<keyword evidence="4" id="KW-0276">Fatty acid metabolism</keyword>
<keyword evidence="3" id="KW-0444">Lipid biosynthesis</keyword>
<dbReference type="InterPro" id="IPR014358">
    <property type="entry name" value="Enoyl-ACP_Rdtase_NADH"/>
</dbReference>
<evidence type="ECO:0000256" key="1">
    <source>
        <dbReference type="ARBA" id="ARBA00005189"/>
    </source>
</evidence>
<comment type="caution">
    <text evidence="8">The sequence shown here is derived from an EMBL/GenBank/DDBJ whole genome shotgun (WGS) entry which is preliminary data.</text>
</comment>
<accession>A0ABQ9MLZ9</accession>
<dbReference type="PANTHER" id="PTHR43159:SF6">
    <property type="entry name" value="ENOYL-[ACYL-CARRIER-PROTEIN] REDUCTASE [NADH] 1, CHLOROPLASTIC ISOFORM X1"/>
    <property type="match status" value="1"/>
</dbReference>
<keyword evidence="6" id="KW-0443">Lipid metabolism</keyword>
<evidence type="ECO:0000256" key="4">
    <source>
        <dbReference type="ARBA" id="ARBA00022832"/>
    </source>
</evidence>
<dbReference type="SUPFAM" id="SSF51735">
    <property type="entry name" value="NAD(P)-binding Rossmann-fold domains"/>
    <property type="match status" value="1"/>
</dbReference>
<gene>
    <name evidence="8" type="ORF">P3X46_009323</name>
</gene>
<dbReference type="Gene3D" id="3.40.50.720">
    <property type="entry name" value="NAD(P)-binding Rossmann-like Domain"/>
    <property type="match status" value="1"/>
</dbReference>
<dbReference type="InterPro" id="IPR002347">
    <property type="entry name" value="SDR_fam"/>
</dbReference>
<dbReference type="CDD" id="cd05372">
    <property type="entry name" value="ENR_SDR"/>
    <property type="match status" value="1"/>
</dbReference>
<dbReference type="EMBL" id="JARPOI010000005">
    <property type="protein sequence ID" value="KAJ9181166.1"/>
    <property type="molecule type" value="Genomic_DNA"/>
</dbReference>
<evidence type="ECO:0000256" key="7">
    <source>
        <dbReference type="ARBA" id="ARBA00023160"/>
    </source>
</evidence>
<dbReference type="NCBIfam" id="NF004957">
    <property type="entry name" value="PRK06300.1"/>
    <property type="match status" value="1"/>
</dbReference>
<sequence>MAVAVTPSTHMATINPSLSSSNKVFMSTVASFSAETKETSWTRLRSSSHMTSRQPFLQSLTSVPVKCKRVLTRAMSAPNENKPLPGLPVDLRGKRAFIAGVADDNGYGWAIAKSLAAAGAEIVVGTWVPALNIFESSLRRGKFDESRVLPDGSLMEITKVYPMDAVFDSPEDVPEDVKTNKRYSGASKWTVQELVESVKQDFGSIDILVHSLANGPEVTKPLLETSRYGYLAAISASSYSFISLLKHFVPIMNPGGSSISLTYIASERIIPGYGGGMSSAKAALESDTQVLAFEAGRKHKIRVNTISAGPLRSRAAKAIGFIDMMIDYSLANAPLQKELSAEEVGNTAAFLASPLASAITGAVVYVDNGLNAMGVGVDSPIFANLDIPKDN</sequence>
<reference evidence="8" key="1">
    <citation type="journal article" date="2023" name="Plant Biotechnol. J.">
        <title>Chromosome-level wild Hevea brasiliensis genome provides new tools for genomic-assisted breeding and valuable loci to elevate rubber yield.</title>
        <authorList>
            <person name="Cheng H."/>
            <person name="Song X."/>
            <person name="Hu Y."/>
            <person name="Wu T."/>
            <person name="Yang Q."/>
            <person name="An Z."/>
            <person name="Feng S."/>
            <person name="Deng Z."/>
            <person name="Wu W."/>
            <person name="Zeng X."/>
            <person name="Tu M."/>
            <person name="Wang X."/>
            <person name="Huang H."/>
        </authorList>
    </citation>
    <scope>NUCLEOTIDE SEQUENCE</scope>
    <source>
        <strain evidence="8">MT/VB/25A 57/8</strain>
    </source>
</reference>
<name>A0ABQ9MLZ9_HEVBR</name>
<evidence type="ECO:0000313" key="9">
    <source>
        <dbReference type="Proteomes" id="UP001174677"/>
    </source>
</evidence>
<protein>
    <submittedName>
        <fullName evidence="8">Uncharacterized protein</fullName>
    </submittedName>
</protein>
<dbReference type="Gene3D" id="1.10.8.400">
    <property type="entry name" value="Enoyl acyl carrier protein reductase"/>
    <property type="match status" value="1"/>
</dbReference>
<evidence type="ECO:0000256" key="3">
    <source>
        <dbReference type="ARBA" id="ARBA00022516"/>
    </source>
</evidence>
<proteinExistence type="inferred from homology"/>
<evidence type="ECO:0000313" key="8">
    <source>
        <dbReference type="EMBL" id="KAJ9181166.1"/>
    </source>
</evidence>
<keyword evidence="9" id="KW-1185">Reference proteome</keyword>
<organism evidence="8 9">
    <name type="scientific">Hevea brasiliensis</name>
    <name type="common">Para rubber tree</name>
    <name type="synonym">Siphonia brasiliensis</name>
    <dbReference type="NCBI Taxonomy" id="3981"/>
    <lineage>
        <taxon>Eukaryota</taxon>
        <taxon>Viridiplantae</taxon>
        <taxon>Streptophyta</taxon>
        <taxon>Embryophyta</taxon>
        <taxon>Tracheophyta</taxon>
        <taxon>Spermatophyta</taxon>
        <taxon>Magnoliopsida</taxon>
        <taxon>eudicotyledons</taxon>
        <taxon>Gunneridae</taxon>
        <taxon>Pentapetalae</taxon>
        <taxon>rosids</taxon>
        <taxon>fabids</taxon>
        <taxon>Malpighiales</taxon>
        <taxon>Euphorbiaceae</taxon>
        <taxon>Crotonoideae</taxon>
        <taxon>Micrandreae</taxon>
        <taxon>Hevea</taxon>
    </lineage>
</organism>
<keyword evidence="7" id="KW-0275">Fatty acid biosynthesis</keyword>
<evidence type="ECO:0000256" key="5">
    <source>
        <dbReference type="ARBA" id="ARBA00023002"/>
    </source>
</evidence>
<dbReference type="PRINTS" id="PR00081">
    <property type="entry name" value="GDHRDH"/>
</dbReference>
<comment type="pathway">
    <text evidence="1">Lipid metabolism.</text>
</comment>
<dbReference type="EMBL" id="JARPOI010000005">
    <property type="protein sequence ID" value="KAJ9181165.1"/>
    <property type="molecule type" value="Genomic_DNA"/>
</dbReference>
<dbReference type="InterPro" id="IPR036291">
    <property type="entry name" value="NAD(P)-bd_dom_sf"/>
</dbReference>
<evidence type="ECO:0000256" key="6">
    <source>
        <dbReference type="ARBA" id="ARBA00023098"/>
    </source>
</evidence>